<evidence type="ECO:0000256" key="1">
    <source>
        <dbReference type="SAM" id="Phobius"/>
    </source>
</evidence>
<reference evidence="2 3" key="1">
    <citation type="submission" date="2018-08" db="EMBL/GenBank/DDBJ databases">
        <title>Genomic Encyclopedia of Archaeal and Bacterial Type Strains, Phase II (KMG-II): from individual species to whole genera.</title>
        <authorList>
            <person name="Goeker M."/>
        </authorList>
    </citation>
    <scope>NUCLEOTIDE SEQUENCE [LARGE SCALE GENOMIC DNA]</scope>
    <source>
        <strain evidence="2 3">DSM 5002</strain>
    </source>
</reference>
<dbReference type="AlphaFoldDB" id="A0A397PJU2"/>
<proteinExistence type="predicted"/>
<dbReference type="Proteomes" id="UP000266273">
    <property type="component" value="Unassembled WGS sequence"/>
</dbReference>
<name>A0A397PJU2_9HYPH</name>
<sequence>MRKAIFRDGERDMSVEQTLARWGEGKESWNAWAEELLARKARLIEADEWAANPFGEGENDATRAWLEDARADFSDQVFPENVHFAGYIFPGPVVFANCAFSGGATFDDVRFESGAVFTKARFEAAASFKRANFAGIADFDEAMFTADAAFEHAQFAMDSDGPLVIAARFSRCQFAGRTDFRETAFAGNAKFTRSGFDEGMRFDSASFQGAADFAGVCAKGIAAFAQARFAGDASFADAELQDEARFAEARFEGEASFERAEFEEGALFRGAVFADNASFNHAKFGGRAGFGACRFFAPVSFAATRFKDQADFATAHFTDARFHSARFRAPADFEGAAFAGDADFSGLRSDSALTLAETRFDGAPDFLNAQIKQPPRLENMGIKAPVRRFRRWGDGQRDPRPWLFRLMPVARDGLEAARFRQLRHLARAGLDHEREGAFYADELRAARFWRHKPLGRGAGRFWLGWLYGGTANFGRSILRPLGLWVVTTVLFALVYLGLRDTPAPTTTEAPFPAWPDTRSFQSMFDWLAGVGEWSFHMIANLYASGGCVTGDGSASGEALYLSFKNSLFFVPWESPLAAQRVYGCLYGLEGGAAVVPLAASVAALMQNVIGVVLLVLAALALRNMLKRG</sequence>
<gene>
    <name evidence="2" type="ORF">BXY53_2506</name>
</gene>
<protein>
    <submittedName>
        <fullName evidence="2">Pentapeptide repeat protein</fullName>
    </submittedName>
</protein>
<dbReference type="Gene3D" id="2.160.20.80">
    <property type="entry name" value="E3 ubiquitin-protein ligase SopA"/>
    <property type="match status" value="2"/>
</dbReference>
<dbReference type="InterPro" id="IPR001646">
    <property type="entry name" value="5peptide_repeat"/>
</dbReference>
<dbReference type="Pfam" id="PF13576">
    <property type="entry name" value="Pentapeptide_3"/>
    <property type="match status" value="2"/>
</dbReference>
<feature type="transmembrane region" description="Helical" evidence="1">
    <location>
        <begin position="597"/>
        <end position="621"/>
    </location>
</feature>
<dbReference type="EMBL" id="QXDF01000003">
    <property type="protein sequence ID" value="RIA47427.1"/>
    <property type="molecule type" value="Genomic_DNA"/>
</dbReference>
<keyword evidence="1" id="KW-0812">Transmembrane</keyword>
<accession>A0A397PJU2</accession>
<evidence type="ECO:0000313" key="2">
    <source>
        <dbReference type="EMBL" id="RIA47427.1"/>
    </source>
</evidence>
<comment type="caution">
    <text evidence="2">The sequence shown here is derived from an EMBL/GenBank/DDBJ whole genome shotgun (WGS) entry which is preliminary data.</text>
</comment>
<keyword evidence="3" id="KW-1185">Reference proteome</keyword>
<feature type="transmembrane region" description="Helical" evidence="1">
    <location>
        <begin position="481"/>
        <end position="498"/>
    </location>
</feature>
<keyword evidence="1" id="KW-0472">Membrane</keyword>
<evidence type="ECO:0000313" key="3">
    <source>
        <dbReference type="Proteomes" id="UP000266273"/>
    </source>
</evidence>
<keyword evidence="1" id="KW-1133">Transmembrane helix</keyword>
<organism evidence="2 3">
    <name type="scientific">Dichotomicrobium thermohalophilum</name>
    <dbReference type="NCBI Taxonomy" id="933063"/>
    <lineage>
        <taxon>Bacteria</taxon>
        <taxon>Pseudomonadati</taxon>
        <taxon>Pseudomonadota</taxon>
        <taxon>Alphaproteobacteria</taxon>
        <taxon>Hyphomicrobiales</taxon>
        <taxon>Hyphomicrobiaceae</taxon>
        <taxon>Dichotomicrobium</taxon>
    </lineage>
</organism>
<dbReference type="OrthoDB" id="7773848at2"/>